<keyword evidence="3" id="KW-0223">Dioxygenase</keyword>
<dbReference type="PANTHER" id="PTHR35006">
    <property type="entry name" value="GLYOXALASE FAMILY PROTEIN (AFU_ORTHOLOGUE AFUA_5G14830)"/>
    <property type="match status" value="1"/>
</dbReference>
<reference evidence="2 5" key="3">
    <citation type="submission" date="2019-12" db="EMBL/GenBank/DDBJ databases">
        <title>Draft Genome Sequences of Six Type Strains of the Genus Massilia.</title>
        <authorList>
            <person name="Miess H."/>
            <person name="Frediansyah A."/>
            <person name="Goeker M."/>
            <person name="Gross H."/>
        </authorList>
    </citation>
    <scope>NUCLEOTIDE SEQUENCE [LARGE SCALE GENOMIC DNA]</scope>
    <source>
        <strain evidence="2 5">DSM 26639</strain>
    </source>
</reference>
<dbReference type="Pfam" id="PF00903">
    <property type="entry name" value="Glyoxalase"/>
    <property type="match status" value="1"/>
</dbReference>
<dbReference type="InterPro" id="IPR029068">
    <property type="entry name" value="Glyas_Bleomycin-R_OHBP_Dase"/>
</dbReference>
<dbReference type="EMBL" id="VLKW01000009">
    <property type="protein sequence ID" value="TWI44288.1"/>
    <property type="molecule type" value="Genomic_DNA"/>
</dbReference>
<dbReference type="RefSeq" id="WP_145878831.1">
    <property type="nucleotide sequence ID" value="NZ_CP046904.1"/>
</dbReference>
<evidence type="ECO:0000313" key="3">
    <source>
        <dbReference type="EMBL" id="TWI44288.1"/>
    </source>
</evidence>
<reference evidence="3 4" key="1">
    <citation type="journal article" date="2015" name="Stand. Genomic Sci.">
        <title>Genomic Encyclopedia of Bacterial and Archaeal Type Strains, Phase III: the genomes of soil and plant-associated and newly described type strains.</title>
        <authorList>
            <person name="Whitman W.B."/>
            <person name="Woyke T."/>
            <person name="Klenk H.P."/>
            <person name="Zhou Y."/>
            <person name="Lilburn T.G."/>
            <person name="Beck B.J."/>
            <person name="De Vos P."/>
            <person name="Vandamme P."/>
            <person name="Eisen J.A."/>
            <person name="Garrity G."/>
            <person name="Hugenholtz P."/>
            <person name="Kyrpides N.C."/>
        </authorList>
    </citation>
    <scope>NUCLEOTIDE SEQUENCE [LARGE SCALE GENOMIC DNA]</scope>
    <source>
        <strain evidence="3 4">CGMCC 1.10685</strain>
    </source>
</reference>
<dbReference type="Proteomes" id="UP000315112">
    <property type="component" value="Unassembled WGS sequence"/>
</dbReference>
<dbReference type="GO" id="GO:0016829">
    <property type="term" value="F:lyase activity"/>
    <property type="evidence" value="ECO:0007669"/>
    <property type="project" value="UniProtKB-KW"/>
</dbReference>
<dbReference type="InterPro" id="IPR037523">
    <property type="entry name" value="VOC_core"/>
</dbReference>
<dbReference type="CDD" id="cd07262">
    <property type="entry name" value="VOC_like"/>
    <property type="match status" value="1"/>
</dbReference>
<keyword evidence="3" id="KW-0456">Lyase</keyword>
<evidence type="ECO:0000313" key="5">
    <source>
        <dbReference type="Proteomes" id="UP000437862"/>
    </source>
</evidence>
<organism evidence="3 4">
    <name type="scientific">Pseudoduganella flava</name>
    <dbReference type="NCBI Taxonomy" id="871742"/>
    <lineage>
        <taxon>Bacteria</taxon>
        <taxon>Pseudomonadati</taxon>
        <taxon>Pseudomonadota</taxon>
        <taxon>Betaproteobacteria</taxon>
        <taxon>Burkholderiales</taxon>
        <taxon>Oxalobacteraceae</taxon>
        <taxon>Telluria group</taxon>
        <taxon>Pseudoduganella</taxon>
    </lineage>
</organism>
<dbReference type="Gene3D" id="3.10.180.10">
    <property type="entry name" value="2,3-Dihydroxybiphenyl 1,2-Dioxygenase, domain 1"/>
    <property type="match status" value="1"/>
</dbReference>
<dbReference type="PROSITE" id="PS51819">
    <property type="entry name" value="VOC"/>
    <property type="match status" value="1"/>
</dbReference>
<evidence type="ECO:0000259" key="1">
    <source>
        <dbReference type="PROSITE" id="PS51819"/>
    </source>
</evidence>
<gene>
    <name evidence="2" type="ORF">GO485_24390</name>
    <name evidence="3" type="ORF">IP92_04233</name>
</gene>
<sequence>MIDHLGIVATDYPNSRAFYEKALAPIGYTKLMELGPEITGAFHTAGFGQAPKPDFWVSSARPGQASSGTVHVCFRAANRAQVDAFHAAALAAGARDNGAPGLRPHYHPNYYGAFVLDPDGHNIEAVCHDPV</sequence>
<dbReference type="SUPFAM" id="SSF54593">
    <property type="entry name" value="Glyoxalase/Bleomycin resistance protein/Dihydroxybiphenyl dioxygenase"/>
    <property type="match status" value="1"/>
</dbReference>
<dbReference type="OrthoDB" id="9800438at2"/>
<dbReference type="GO" id="GO:0051213">
    <property type="term" value="F:dioxygenase activity"/>
    <property type="evidence" value="ECO:0007669"/>
    <property type="project" value="UniProtKB-KW"/>
</dbReference>
<reference evidence="3" key="2">
    <citation type="submission" date="2019-07" db="EMBL/GenBank/DDBJ databases">
        <authorList>
            <person name="Whitman W."/>
            <person name="Huntemann M."/>
            <person name="Clum A."/>
            <person name="Pillay M."/>
            <person name="Palaniappan K."/>
            <person name="Varghese N."/>
            <person name="Mikhailova N."/>
            <person name="Stamatis D."/>
            <person name="Reddy T."/>
            <person name="Daum C."/>
            <person name="Shapiro N."/>
            <person name="Ivanova N."/>
            <person name="Kyrpides N."/>
            <person name="Woyke T."/>
        </authorList>
    </citation>
    <scope>NUCLEOTIDE SEQUENCE</scope>
    <source>
        <strain evidence="3">CGMCC 1.10685</strain>
    </source>
</reference>
<protein>
    <submittedName>
        <fullName evidence="3">Catechol 2,3-dioxygenase-like lactoylglutathione lyase family enzyme</fullName>
    </submittedName>
    <submittedName>
        <fullName evidence="2">VOC family protein</fullName>
    </submittedName>
</protein>
<dbReference type="PANTHER" id="PTHR35006:SF2">
    <property type="entry name" value="GLYOXALASE FAMILY PROTEIN (AFU_ORTHOLOGUE AFUA_5G14830)"/>
    <property type="match status" value="1"/>
</dbReference>
<dbReference type="AlphaFoldDB" id="A0A562PIS8"/>
<keyword evidence="5" id="KW-1185">Reference proteome</keyword>
<keyword evidence="3" id="KW-0560">Oxidoreductase</keyword>
<name>A0A562PIS8_9BURK</name>
<dbReference type="EMBL" id="CP046904">
    <property type="protein sequence ID" value="QGZ41884.1"/>
    <property type="molecule type" value="Genomic_DNA"/>
</dbReference>
<evidence type="ECO:0000313" key="2">
    <source>
        <dbReference type="EMBL" id="QGZ41884.1"/>
    </source>
</evidence>
<evidence type="ECO:0000313" key="4">
    <source>
        <dbReference type="Proteomes" id="UP000315112"/>
    </source>
</evidence>
<dbReference type="InterPro" id="IPR004360">
    <property type="entry name" value="Glyas_Fos-R_dOase_dom"/>
</dbReference>
<proteinExistence type="predicted"/>
<dbReference type="Proteomes" id="UP000437862">
    <property type="component" value="Chromosome"/>
</dbReference>
<accession>A0A562PIS8</accession>
<feature type="domain" description="VOC" evidence="1">
    <location>
        <begin position="1"/>
        <end position="128"/>
    </location>
</feature>